<dbReference type="PaxDb" id="9986-ENSOCUP00000026415"/>
<evidence type="ECO:0000313" key="5">
    <source>
        <dbReference type="Proteomes" id="UP000001811"/>
    </source>
</evidence>
<protein>
    <submittedName>
        <fullName evidence="4">Uncharacterized protein</fullName>
    </submittedName>
</protein>
<proteinExistence type="predicted"/>
<dbReference type="PANTHER" id="PTHR45418">
    <property type="entry name" value="CANCER/TESTIS ANTIGEN 55"/>
    <property type="match status" value="1"/>
</dbReference>
<dbReference type="GeneTree" id="ENSGT00940000164063"/>
<sequence>MFRLVSMNLVFLEESEDQEAEIAPPWRLLEGNTDLTALQGAVASACADRGLSAASIFLVTDVSGRVPLSTRQNITPVVEGDGTAQAGDHSRSSHDDGPGEYYRSVSLRCLSSRMGGANCSNHTCYFSLDIVSTDFDPYPRDCVQVVFSSLPDTQSRKVLSVKPRGQRHVREVRITSVHGRNGVIDHTTFFTLDSVKLPDGYMPQIHDVVNAVVVESVHAGYICRAVLITPCE</sequence>
<comment type="subcellular location">
    <subcellularLocation>
        <location evidence="1">Cytoplasm</location>
    </subcellularLocation>
</comment>
<dbReference type="AlphaFoldDB" id="U3KMF7"/>
<evidence type="ECO:0000256" key="1">
    <source>
        <dbReference type="ARBA" id="ARBA00004496"/>
    </source>
</evidence>
<dbReference type="RefSeq" id="XP_017205180.2">
    <property type="nucleotide sequence ID" value="XM_017349691.3"/>
</dbReference>
<feature type="region of interest" description="Disordered" evidence="3">
    <location>
        <begin position="73"/>
        <end position="99"/>
    </location>
</feature>
<dbReference type="GO" id="GO:0005737">
    <property type="term" value="C:cytoplasm"/>
    <property type="evidence" value="ECO:0007669"/>
    <property type="project" value="UniProtKB-SubCell"/>
</dbReference>
<gene>
    <name evidence="4" type="primary">LOC103351983</name>
</gene>
<keyword evidence="2" id="KW-0963">Cytoplasm</keyword>
<dbReference type="HOGENOM" id="CLU_1165540_0_0_1"/>
<evidence type="ECO:0000256" key="2">
    <source>
        <dbReference type="ARBA" id="ARBA00022490"/>
    </source>
</evidence>
<reference evidence="4 5" key="1">
    <citation type="journal article" date="2011" name="Nature">
        <title>A high-resolution map of human evolutionary constraint using 29 mammals.</title>
        <authorList>
            <person name="Lindblad-Toh K."/>
            <person name="Garber M."/>
            <person name="Zuk O."/>
            <person name="Lin M.F."/>
            <person name="Parker B.J."/>
            <person name="Washietl S."/>
            <person name="Kheradpour P."/>
            <person name="Ernst J."/>
            <person name="Jordan G."/>
            <person name="Mauceli E."/>
            <person name="Ward L.D."/>
            <person name="Lowe C.B."/>
            <person name="Holloway A.K."/>
            <person name="Clamp M."/>
            <person name="Gnerre S."/>
            <person name="Alfoldi J."/>
            <person name="Beal K."/>
            <person name="Chang J."/>
            <person name="Clawson H."/>
            <person name="Cuff J."/>
            <person name="Di Palma F."/>
            <person name="Fitzgerald S."/>
            <person name="Flicek P."/>
            <person name="Guttman M."/>
            <person name="Hubisz M.J."/>
            <person name="Jaffe D.B."/>
            <person name="Jungreis I."/>
            <person name="Kent W.J."/>
            <person name="Kostka D."/>
            <person name="Lara M."/>
            <person name="Martins A.L."/>
            <person name="Massingham T."/>
            <person name="Moltke I."/>
            <person name="Raney B.J."/>
            <person name="Rasmussen M.D."/>
            <person name="Robinson J."/>
            <person name="Stark A."/>
            <person name="Vilella A.J."/>
            <person name="Wen J."/>
            <person name="Xie X."/>
            <person name="Zody M.C."/>
            <person name="Baldwin J."/>
            <person name="Bloom T."/>
            <person name="Chin C.W."/>
            <person name="Heiman D."/>
            <person name="Nicol R."/>
            <person name="Nusbaum C."/>
            <person name="Young S."/>
            <person name="Wilkinson J."/>
            <person name="Worley K.C."/>
            <person name="Kovar C.L."/>
            <person name="Muzny D.M."/>
            <person name="Gibbs R.A."/>
            <person name="Cree A."/>
            <person name="Dihn H.H."/>
            <person name="Fowler G."/>
            <person name="Jhangiani S."/>
            <person name="Joshi V."/>
            <person name="Lee S."/>
            <person name="Lewis L.R."/>
            <person name="Nazareth L.V."/>
            <person name="Okwuonu G."/>
            <person name="Santibanez J."/>
            <person name="Warren W.C."/>
            <person name="Mardis E.R."/>
            <person name="Weinstock G.M."/>
            <person name="Wilson R.K."/>
            <person name="Delehaunty K."/>
            <person name="Dooling D."/>
            <person name="Fronik C."/>
            <person name="Fulton L."/>
            <person name="Fulton B."/>
            <person name="Graves T."/>
            <person name="Minx P."/>
            <person name="Sodergren E."/>
            <person name="Birney E."/>
            <person name="Margulies E.H."/>
            <person name="Herrero J."/>
            <person name="Green E.D."/>
            <person name="Haussler D."/>
            <person name="Siepel A."/>
            <person name="Goldman N."/>
            <person name="Pollard K.S."/>
            <person name="Pedersen J.S."/>
            <person name="Lander E.S."/>
            <person name="Kellis M."/>
        </authorList>
    </citation>
    <scope>NUCLEOTIDE SEQUENCE [LARGE SCALE GENOMIC DNA]</scope>
    <source>
        <strain evidence="4 5">Thorbecke inbred</strain>
    </source>
</reference>
<dbReference type="PANTHER" id="PTHR45418:SF1">
    <property type="entry name" value="CANCER_TESTIS ANTIGEN 55"/>
    <property type="match status" value="1"/>
</dbReference>
<dbReference type="GeneID" id="103351983"/>
<evidence type="ECO:0000313" key="4">
    <source>
        <dbReference type="Ensembl" id="ENSOCUP00000026415.1"/>
    </source>
</evidence>
<evidence type="ECO:0000256" key="3">
    <source>
        <dbReference type="SAM" id="MobiDB-lite"/>
    </source>
</evidence>
<dbReference type="eggNOG" id="KOG1804">
    <property type="taxonomic scope" value="Eukaryota"/>
</dbReference>
<feature type="compositionally biased region" description="Basic and acidic residues" evidence="3">
    <location>
        <begin position="88"/>
        <end position="97"/>
    </location>
</feature>
<reference evidence="4" key="3">
    <citation type="submission" date="2025-09" db="UniProtKB">
        <authorList>
            <consortium name="Ensembl"/>
        </authorList>
    </citation>
    <scope>IDENTIFICATION</scope>
    <source>
        <strain evidence="4">Thorbecke</strain>
    </source>
</reference>
<accession>U3KMF7</accession>
<dbReference type="Ensembl" id="ENSOCUT00000033367.2">
    <property type="protein sequence ID" value="ENSOCUP00000026415.1"/>
    <property type="gene ID" value="ENSOCUG00000029561.2"/>
</dbReference>
<dbReference type="EMBL" id="AAGW02046830">
    <property type="status" value="NOT_ANNOTATED_CDS"/>
    <property type="molecule type" value="Genomic_DNA"/>
</dbReference>
<dbReference type="Proteomes" id="UP000001811">
    <property type="component" value="Chromosome X"/>
</dbReference>
<dbReference type="KEGG" id="ocu:103351983"/>
<name>U3KMF7_RABIT</name>
<dbReference type="Bgee" id="ENSOCUG00000029561">
    <property type="expression patterns" value="Expressed in testis"/>
</dbReference>
<dbReference type="FunCoup" id="U3KMF7">
    <property type="interactions" value="3"/>
</dbReference>
<dbReference type="OrthoDB" id="9573766at2759"/>
<dbReference type="InParanoid" id="U3KMF7"/>
<keyword evidence="5" id="KW-1185">Reference proteome</keyword>
<reference evidence="4" key="2">
    <citation type="submission" date="2025-08" db="UniProtKB">
        <authorList>
            <consortium name="Ensembl"/>
        </authorList>
    </citation>
    <scope>IDENTIFICATION</scope>
    <source>
        <strain evidence="4">Thorbecke</strain>
    </source>
</reference>
<organism evidence="4 5">
    <name type="scientific">Oryctolagus cuniculus</name>
    <name type="common">Rabbit</name>
    <dbReference type="NCBI Taxonomy" id="9986"/>
    <lineage>
        <taxon>Eukaryota</taxon>
        <taxon>Metazoa</taxon>
        <taxon>Chordata</taxon>
        <taxon>Craniata</taxon>
        <taxon>Vertebrata</taxon>
        <taxon>Euteleostomi</taxon>
        <taxon>Mammalia</taxon>
        <taxon>Eutheria</taxon>
        <taxon>Euarchontoglires</taxon>
        <taxon>Glires</taxon>
        <taxon>Lagomorpha</taxon>
        <taxon>Leporidae</taxon>
        <taxon>Oryctolagus</taxon>
    </lineage>
</organism>